<dbReference type="KEGG" id="cmah:C1I91_15675"/>
<dbReference type="InterPro" id="IPR051695">
    <property type="entry name" value="Phosphoglycerate_Mutase"/>
</dbReference>
<evidence type="ECO:0000313" key="5">
    <source>
        <dbReference type="Proteomes" id="UP000286268"/>
    </source>
</evidence>
<feature type="binding site" evidence="3">
    <location>
        <begin position="10"/>
        <end position="17"/>
    </location>
    <ligand>
        <name>substrate</name>
    </ligand>
</feature>
<gene>
    <name evidence="4" type="ORF">C1I91_15675</name>
</gene>
<dbReference type="InterPro" id="IPR013078">
    <property type="entry name" value="His_Pase_superF_clade-1"/>
</dbReference>
<dbReference type="RefSeq" id="WP_128213694.1">
    <property type="nucleotide sequence ID" value="NZ_CP025746.1"/>
</dbReference>
<accession>A0A3R5U9M7</accession>
<keyword evidence="5" id="KW-1185">Reference proteome</keyword>
<dbReference type="SUPFAM" id="SSF53254">
    <property type="entry name" value="Phosphoglycerate mutase-like"/>
    <property type="match status" value="1"/>
</dbReference>
<dbReference type="Proteomes" id="UP000286268">
    <property type="component" value="Chromosome"/>
</dbReference>
<dbReference type="EMBL" id="CP025746">
    <property type="protein sequence ID" value="QAA32961.1"/>
    <property type="molecule type" value="Genomic_DNA"/>
</dbReference>
<organism evidence="4 5">
    <name type="scientific">Clostridium manihotivorum</name>
    <dbReference type="NCBI Taxonomy" id="2320868"/>
    <lineage>
        <taxon>Bacteria</taxon>
        <taxon>Bacillati</taxon>
        <taxon>Bacillota</taxon>
        <taxon>Clostridia</taxon>
        <taxon>Eubacteriales</taxon>
        <taxon>Clostridiaceae</taxon>
        <taxon>Clostridium</taxon>
    </lineage>
</organism>
<dbReference type="AlphaFoldDB" id="A0A3R5U9M7"/>
<dbReference type="PANTHER" id="PTHR46517:SF1">
    <property type="entry name" value="FRUCTOSE-2,6-BISPHOSPHATASE TIGAR"/>
    <property type="match status" value="1"/>
</dbReference>
<dbReference type="GO" id="GO:0004331">
    <property type="term" value="F:fructose-2,6-bisphosphate 2-phosphatase activity"/>
    <property type="evidence" value="ECO:0007669"/>
    <property type="project" value="TreeGrafter"/>
</dbReference>
<dbReference type="Pfam" id="PF00300">
    <property type="entry name" value="His_Phos_1"/>
    <property type="match status" value="1"/>
</dbReference>
<dbReference type="GO" id="GO:0045820">
    <property type="term" value="P:negative regulation of glycolytic process"/>
    <property type="evidence" value="ECO:0007669"/>
    <property type="project" value="TreeGrafter"/>
</dbReference>
<feature type="active site" description="Tele-phosphohistidine intermediate" evidence="2">
    <location>
        <position position="11"/>
    </location>
</feature>
<keyword evidence="1" id="KW-0378">Hydrolase</keyword>
<evidence type="ECO:0000256" key="2">
    <source>
        <dbReference type="PIRSR" id="PIRSR613078-1"/>
    </source>
</evidence>
<dbReference type="PANTHER" id="PTHR46517">
    <property type="entry name" value="FRUCTOSE-2,6-BISPHOSPHATASE TIGAR"/>
    <property type="match status" value="1"/>
</dbReference>
<dbReference type="Gene3D" id="3.40.50.1240">
    <property type="entry name" value="Phosphoglycerate mutase-like"/>
    <property type="match status" value="1"/>
</dbReference>
<dbReference type="InterPro" id="IPR029033">
    <property type="entry name" value="His_PPase_superfam"/>
</dbReference>
<dbReference type="CDD" id="cd07067">
    <property type="entry name" value="HP_PGM_like"/>
    <property type="match status" value="1"/>
</dbReference>
<sequence>MSKVTLYLMRHGQTIINKAERVQGWCDGVLTEEGIEVAENVAYALRDIEFKAVYSSDLGRAIKTARIVLKENRNSENVELIELPELREVYFGKYEGEKEIIMMNDILRHLNLKEIEEIFKFSDSGRAFTDSCAALDETGKAENYDQVIERIMKAVKLICTKAEDNGGGNVLVVVHGGILMNLLENLDKNLELTGIDNSSISLVEYENGSFKVVSVNDMSYYKNGLEIRKTLKTL</sequence>
<proteinExistence type="predicted"/>
<evidence type="ECO:0000256" key="3">
    <source>
        <dbReference type="PIRSR" id="PIRSR613078-2"/>
    </source>
</evidence>
<name>A0A3R5U9M7_9CLOT</name>
<dbReference type="SMART" id="SM00855">
    <property type="entry name" value="PGAM"/>
    <property type="match status" value="1"/>
</dbReference>
<dbReference type="OrthoDB" id="9781415at2"/>
<reference evidence="4 5" key="1">
    <citation type="submission" date="2018-01" db="EMBL/GenBank/DDBJ databases">
        <title>Genome Sequencing and Assembly of Anaerobacter polyendosporus strain CT4.</title>
        <authorList>
            <person name="Tachaapaikoon C."/>
            <person name="Sutheeworapong S."/>
            <person name="Jenjaroenpun P."/>
            <person name="Wongsurawat T."/>
            <person name="Nookeaw I."/>
            <person name="Cheawchanlertfa P."/>
            <person name="Kosugi A."/>
            <person name="Cheevadhanarak S."/>
            <person name="Ratanakhanokchai K."/>
        </authorList>
    </citation>
    <scope>NUCLEOTIDE SEQUENCE [LARGE SCALE GENOMIC DNA]</scope>
    <source>
        <strain evidence="4 5">CT4</strain>
    </source>
</reference>
<dbReference type="GO" id="GO:0043456">
    <property type="term" value="P:regulation of pentose-phosphate shunt"/>
    <property type="evidence" value="ECO:0007669"/>
    <property type="project" value="TreeGrafter"/>
</dbReference>
<dbReference type="PROSITE" id="PS00175">
    <property type="entry name" value="PG_MUTASE"/>
    <property type="match status" value="1"/>
</dbReference>
<feature type="binding site" evidence="3">
    <location>
        <position position="60"/>
    </location>
    <ligand>
        <name>substrate</name>
    </ligand>
</feature>
<evidence type="ECO:0000313" key="4">
    <source>
        <dbReference type="EMBL" id="QAA32961.1"/>
    </source>
</evidence>
<dbReference type="GO" id="GO:0005829">
    <property type="term" value="C:cytosol"/>
    <property type="evidence" value="ECO:0007669"/>
    <property type="project" value="TreeGrafter"/>
</dbReference>
<dbReference type="InterPro" id="IPR001345">
    <property type="entry name" value="PG/BPGM_mutase_AS"/>
</dbReference>
<evidence type="ECO:0000256" key="1">
    <source>
        <dbReference type="ARBA" id="ARBA00022801"/>
    </source>
</evidence>
<feature type="active site" description="Proton donor/acceptor" evidence="2">
    <location>
        <position position="88"/>
    </location>
</feature>
<protein>
    <submittedName>
        <fullName evidence="4">Histidine phosphatase family protein</fullName>
    </submittedName>
</protein>